<organism evidence="1 2">
    <name type="scientific">Candidatus Roizmanbacteria bacterium RIFCSPLOWO2_02_FULL_43_10</name>
    <dbReference type="NCBI Taxonomy" id="1802078"/>
    <lineage>
        <taxon>Bacteria</taxon>
        <taxon>Candidatus Roizmaniibacteriota</taxon>
    </lineage>
</organism>
<evidence type="ECO:0000313" key="1">
    <source>
        <dbReference type="EMBL" id="OGK59064.1"/>
    </source>
</evidence>
<dbReference type="Proteomes" id="UP000176269">
    <property type="component" value="Unassembled WGS sequence"/>
</dbReference>
<name>A0A1F7JTW7_9BACT</name>
<accession>A0A1F7JTW7</accession>
<protein>
    <submittedName>
        <fullName evidence="1">Uncharacterized protein</fullName>
    </submittedName>
</protein>
<proteinExistence type="predicted"/>
<evidence type="ECO:0000313" key="2">
    <source>
        <dbReference type="Proteomes" id="UP000176269"/>
    </source>
</evidence>
<dbReference type="EMBL" id="MGBC01000052">
    <property type="protein sequence ID" value="OGK59064.1"/>
    <property type="molecule type" value="Genomic_DNA"/>
</dbReference>
<reference evidence="1 2" key="1">
    <citation type="journal article" date="2016" name="Nat. Commun.">
        <title>Thousands of microbial genomes shed light on interconnected biogeochemical processes in an aquifer system.</title>
        <authorList>
            <person name="Anantharaman K."/>
            <person name="Brown C.T."/>
            <person name="Hug L.A."/>
            <person name="Sharon I."/>
            <person name="Castelle C.J."/>
            <person name="Probst A.J."/>
            <person name="Thomas B.C."/>
            <person name="Singh A."/>
            <person name="Wilkins M.J."/>
            <person name="Karaoz U."/>
            <person name="Brodie E.L."/>
            <person name="Williams K.H."/>
            <person name="Hubbard S.S."/>
            <person name="Banfield J.F."/>
        </authorList>
    </citation>
    <scope>NUCLEOTIDE SEQUENCE [LARGE SCALE GENOMIC DNA]</scope>
</reference>
<gene>
    <name evidence="1" type="ORF">A3I56_01765</name>
</gene>
<comment type="caution">
    <text evidence="1">The sequence shown here is derived from an EMBL/GenBank/DDBJ whole genome shotgun (WGS) entry which is preliminary data.</text>
</comment>
<sequence length="174" mass="20066">MNTDDSRIKSAPVRDAHGRFVRAHGSSNLDSPAASVKSTVSSRKTPLFFDDLSFYGQAIRRLYKNDLWFFVIEDFFPLIQVTDPPVYINHIKEMPFYKELSGKHFFETDLSSQIPDAEPLIIGDQKALFELVKALREEKKFFPGPFLQWIETTAQLSYEEQLERTENIKIVSSV</sequence>
<dbReference type="AlphaFoldDB" id="A0A1F7JTW7"/>